<dbReference type="STRING" id="31234.E3LHJ3"/>
<keyword evidence="1" id="KW-0472">Membrane</keyword>
<evidence type="ECO:0000256" key="1">
    <source>
        <dbReference type="SAM" id="Phobius"/>
    </source>
</evidence>
<dbReference type="InterPro" id="IPR053220">
    <property type="entry name" value="Nematode_rcpt-like_serp_H"/>
</dbReference>
<protein>
    <recommendedName>
        <fullName evidence="4">Serpentine Receptor, class H</fullName>
    </recommendedName>
</protein>
<keyword evidence="1" id="KW-0812">Transmembrane</keyword>
<dbReference type="InParanoid" id="E3LHJ3"/>
<sequence>MKVNGTFAEKVANFSIIHSKLFPEMYYFENRTYDFCTSSFFLYTADFQRLFLHFFGFIAIPVHLYGGYCIIFQTPPSMRSVKWSLFNLHVLSCFWDLGLSFLTTPFIFFPALAGYPLGVLKDLGVKNEHQLYLMITSGAYMLIAILIVFENRLLILIGSNKFWRIFRIPWYILHFLVATFFFFPNYLMIPDQEYAKALFRRIAPCIPLYVNADLVFVAVIETRFLLRAAGILIFGGFLEIWSLAYITDRKLSKQINGTMSLRTVQLHRNFQKAFIIQLIIPILIIILPIIYVGISCFVFYHNQALNNITVIIVSSHGFFSTIVMICIHAPYREFTLLLFTVLVRVRNEHSSVGPFRSNIIT</sequence>
<dbReference type="AlphaFoldDB" id="E3LHJ3"/>
<dbReference type="FunCoup" id="E3LHJ3">
    <property type="interactions" value="11"/>
</dbReference>
<dbReference type="OMA" id="NEHQLYF"/>
<dbReference type="EMBL" id="DS268409">
    <property type="protein sequence ID" value="EFO95541.1"/>
    <property type="molecule type" value="Genomic_DNA"/>
</dbReference>
<gene>
    <name evidence="2" type="ORF">CRE_09210</name>
</gene>
<feature type="transmembrane region" description="Helical" evidence="1">
    <location>
        <begin position="306"/>
        <end position="327"/>
    </location>
</feature>
<feature type="transmembrane region" description="Helical" evidence="1">
    <location>
        <begin position="129"/>
        <end position="149"/>
    </location>
</feature>
<dbReference type="eggNOG" id="ENOG502TFFW">
    <property type="taxonomic scope" value="Eukaryota"/>
</dbReference>
<feature type="transmembrane region" description="Helical" evidence="1">
    <location>
        <begin position="170"/>
        <end position="189"/>
    </location>
</feature>
<feature type="transmembrane region" description="Helical" evidence="1">
    <location>
        <begin position="83"/>
        <end position="109"/>
    </location>
</feature>
<feature type="transmembrane region" description="Helical" evidence="1">
    <location>
        <begin position="50"/>
        <end position="71"/>
    </location>
</feature>
<keyword evidence="3" id="KW-1185">Reference proteome</keyword>
<dbReference type="InterPro" id="IPR019422">
    <property type="entry name" value="7TM_GPCR_serpentine_rcpt_Srh"/>
</dbReference>
<name>E3LHJ3_CAERE</name>
<evidence type="ECO:0008006" key="4">
    <source>
        <dbReference type="Google" id="ProtNLM"/>
    </source>
</evidence>
<dbReference type="OrthoDB" id="5831209at2759"/>
<dbReference type="GeneID" id="9820616"/>
<dbReference type="HOGENOM" id="CLU_042960_1_1_1"/>
<evidence type="ECO:0000313" key="3">
    <source>
        <dbReference type="Proteomes" id="UP000008281"/>
    </source>
</evidence>
<keyword evidence="1" id="KW-1133">Transmembrane helix</keyword>
<dbReference type="PANTHER" id="PTHR22941:SF131">
    <property type="entry name" value="SERPENTINE RECEPTOR, CLASS H"/>
    <property type="match status" value="1"/>
</dbReference>
<dbReference type="Proteomes" id="UP000008281">
    <property type="component" value="Unassembled WGS sequence"/>
</dbReference>
<dbReference type="CTD" id="9820616"/>
<accession>E3LHJ3</accession>
<feature type="transmembrane region" description="Helical" evidence="1">
    <location>
        <begin position="224"/>
        <end position="246"/>
    </location>
</feature>
<dbReference type="RefSeq" id="XP_003116645.2">
    <property type="nucleotide sequence ID" value="XM_003116597.2"/>
</dbReference>
<reference evidence="2" key="1">
    <citation type="submission" date="2007-07" db="EMBL/GenBank/DDBJ databases">
        <title>PCAP assembly of the Caenorhabditis remanei genome.</title>
        <authorList>
            <consortium name="The Caenorhabditis remanei Sequencing Consortium"/>
            <person name="Wilson R.K."/>
        </authorList>
    </citation>
    <scope>NUCLEOTIDE SEQUENCE [LARGE SCALE GENOMIC DNA]</scope>
    <source>
        <strain evidence="2">PB4641</strain>
    </source>
</reference>
<dbReference type="KEGG" id="crq:GCK72_020055"/>
<dbReference type="PANTHER" id="PTHR22941">
    <property type="entry name" value="SERPENTINE RECEPTOR"/>
    <property type="match status" value="1"/>
</dbReference>
<feature type="transmembrane region" description="Helical" evidence="1">
    <location>
        <begin position="274"/>
        <end position="300"/>
    </location>
</feature>
<evidence type="ECO:0000313" key="2">
    <source>
        <dbReference type="EMBL" id="EFO95541.1"/>
    </source>
</evidence>
<dbReference type="Pfam" id="PF10318">
    <property type="entry name" value="7TM_GPCR_Srh"/>
    <property type="match status" value="1"/>
</dbReference>
<proteinExistence type="predicted"/>
<organism evidence="3">
    <name type="scientific">Caenorhabditis remanei</name>
    <name type="common">Caenorhabditis vulgaris</name>
    <dbReference type="NCBI Taxonomy" id="31234"/>
    <lineage>
        <taxon>Eukaryota</taxon>
        <taxon>Metazoa</taxon>
        <taxon>Ecdysozoa</taxon>
        <taxon>Nematoda</taxon>
        <taxon>Chromadorea</taxon>
        <taxon>Rhabditida</taxon>
        <taxon>Rhabditina</taxon>
        <taxon>Rhabditomorpha</taxon>
        <taxon>Rhabditoidea</taxon>
        <taxon>Rhabditidae</taxon>
        <taxon>Peloderinae</taxon>
        <taxon>Caenorhabditis</taxon>
    </lineage>
</organism>